<dbReference type="SUPFAM" id="SSF56112">
    <property type="entry name" value="Protein kinase-like (PK-like)"/>
    <property type="match status" value="1"/>
</dbReference>
<dbReference type="Proteomes" id="UP001175211">
    <property type="component" value="Unassembled WGS sequence"/>
</dbReference>
<dbReference type="RefSeq" id="XP_060325957.1">
    <property type="nucleotide sequence ID" value="XM_060480367.1"/>
</dbReference>
<feature type="region of interest" description="Disordered" evidence="1">
    <location>
        <begin position="1"/>
        <end position="63"/>
    </location>
</feature>
<gene>
    <name evidence="3" type="ORF">EV420DRAFT_1751357</name>
</gene>
<evidence type="ECO:0000313" key="4">
    <source>
        <dbReference type="Proteomes" id="UP001175211"/>
    </source>
</evidence>
<dbReference type="EMBL" id="JAUEPS010000046">
    <property type="protein sequence ID" value="KAK0446608.1"/>
    <property type="molecule type" value="Genomic_DNA"/>
</dbReference>
<name>A0AA39JU24_ARMTA</name>
<sequence length="663" mass="74363">MSHDASMDSSHRSAAQSATGNKTLPQESLSDQSCSSVHNTLLSNNESDTPQVHPKSNPVHPMARYDPYIRADISSRVFMPADDFFTQILHLPHDWHTNNEIQSLIATIKNDATFRTHVKTYVEQCNPKSGDKTSHPDGLMFDCAFDVLGVTEKDCGLGLDAKPVDSGSQDIPDSWSVLRSMLSSGNLFDAIQDNGPGNKVSWVQSMRCQEFKPDECYLDEGSDAIYRVLMPNDKGPRVKVRRNLSCIETLGVILCSYSSGSSSGSDGDDLSRVRSKLPRTGVARDVVATRKAAALSEEEEAQREEIAKARRNIQLQCGRYALEILSGADIRTHCIGALEGTDVTDAFVAMPIGLGRLSLKQRGIQEQFYNDKVLIENYMNRCGDPDAVFVGVTLRLVKGDEKVEVTLGWIISRHPSIVGRDTCVVKATSEHEEWKGKQLIVKINFIGKAQEKARNMTQGKRPDWALDHLPDILLSQDFGYDAKSPQANLADFFAKTMFADKKFEYEGHASRVCSGLLRHFAQDISKGNIMWRRTIDGYLRGVLNDFDFSSFRDDTTSLLQRVGTRPYTAYELFDKKYVEDPPPTKHLYRHDVESIFYVIFVVVTSSTLHRNLPNVRFHPTVNSGFADFQPWMIRSLVFTFSSGGGFFSRCDMIYAKKIEKRKD</sequence>
<evidence type="ECO:0000256" key="1">
    <source>
        <dbReference type="SAM" id="MobiDB-lite"/>
    </source>
</evidence>
<comment type="caution">
    <text evidence="3">The sequence shown here is derived from an EMBL/GenBank/DDBJ whole genome shotgun (WGS) entry which is preliminary data.</text>
</comment>
<dbReference type="InterPro" id="IPR040976">
    <property type="entry name" value="Pkinase_fungal"/>
</dbReference>
<dbReference type="AlphaFoldDB" id="A0AA39JU24"/>
<dbReference type="Pfam" id="PF17667">
    <property type="entry name" value="Pkinase_fungal"/>
    <property type="match status" value="1"/>
</dbReference>
<dbReference type="GeneID" id="85363915"/>
<feature type="domain" description="Fungal-type protein kinase" evidence="2">
    <location>
        <begin position="522"/>
        <end position="602"/>
    </location>
</feature>
<dbReference type="InterPro" id="IPR011009">
    <property type="entry name" value="Kinase-like_dom_sf"/>
</dbReference>
<reference evidence="3" key="1">
    <citation type="submission" date="2023-06" db="EMBL/GenBank/DDBJ databases">
        <authorList>
            <consortium name="Lawrence Berkeley National Laboratory"/>
            <person name="Ahrendt S."/>
            <person name="Sahu N."/>
            <person name="Indic B."/>
            <person name="Wong-Bajracharya J."/>
            <person name="Merenyi Z."/>
            <person name="Ke H.-M."/>
            <person name="Monk M."/>
            <person name="Kocsube S."/>
            <person name="Drula E."/>
            <person name="Lipzen A."/>
            <person name="Balint B."/>
            <person name="Henrissat B."/>
            <person name="Andreopoulos B."/>
            <person name="Martin F.M."/>
            <person name="Harder C.B."/>
            <person name="Rigling D."/>
            <person name="Ford K.L."/>
            <person name="Foster G.D."/>
            <person name="Pangilinan J."/>
            <person name="Papanicolaou A."/>
            <person name="Barry K."/>
            <person name="LaButti K."/>
            <person name="Viragh M."/>
            <person name="Koriabine M."/>
            <person name="Yan M."/>
            <person name="Riley R."/>
            <person name="Champramary S."/>
            <person name="Plett K.L."/>
            <person name="Tsai I.J."/>
            <person name="Slot J."/>
            <person name="Sipos G."/>
            <person name="Plett J."/>
            <person name="Nagy L.G."/>
            <person name="Grigoriev I.V."/>
        </authorList>
    </citation>
    <scope>NUCLEOTIDE SEQUENCE</scope>
    <source>
        <strain evidence="3">CCBAS 213</strain>
    </source>
</reference>
<keyword evidence="4" id="KW-1185">Reference proteome</keyword>
<dbReference type="Gene3D" id="1.10.510.10">
    <property type="entry name" value="Transferase(Phosphotransferase) domain 1"/>
    <property type="match status" value="1"/>
</dbReference>
<feature type="compositionally biased region" description="Basic and acidic residues" evidence="1">
    <location>
        <begin position="1"/>
        <end position="11"/>
    </location>
</feature>
<organism evidence="3 4">
    <name type="scientific">Armillaria tabescens</name>
    <name type="common">Ringless honey mushroom</name>
    <name type="synonym">Agaricus tabescens</name>
    <dbReference type="NCBI Taxonomy" id="1929756"/>
    <lineage>
        <taxon>Eukaryota</taxon>
        <taxon>Fungi</taxon>
        <taxon>Dikarya</taxon>
        <taxon>Basidiomycota</taxon>
        <taxon>Agaricomycotina</taxon>
        <taxon>Agaricomycetes</taxon>
        <taxon>Agaricomycetidae</taxon>
        <taxon>Agaricales</taxon>
        <taxon>Marasmiineae</taxon>
        <taxon>Physalacriaceae</taxon>
        <taxon>Desarmillaria</taxon>
    </lineage>
</organism>
<feature type="compositionally biased region" description="Polar residues" evidence="1">
    <location>
        <begin position="12"/>
        <end position="50"/>
    </location>
</feature>
<proteinExistence type="predicted"/>
<evidence type="ECO:0000313" key="3">
    <source>
        <dbReference type="EMBL" id="KAK0446608.1"/>
    </source>
</evidence>
<evidence type="ECO:0000259" key="2">
    <source>
        <dbReference type="Pfam" id="PF17667"/>
    </source>
</evidence>
<protein>
    <recommendedName>
        <fullName evidence="2">Fungal-type protein kinase domain-containing protein</fullName>
    </recommendedName>
</protein>
<accession>A0AA39JU24</accession>